<feature type="region of interest" description="Disordered" evidence="1">
    <location>
        <begin position="122"/>
        <end position="148"/>
    </location>
</feature>
<dbReference type="EMBL" id="CAWUHD010000187">
    <property type="protein sequence ID" value="CAK7237658.1"/>
    <property type="molecule type" value="Genomic_DNA"/>
</dbReference>
<keyword evidence="4" id="KW-1185">Reference proteome</keyword>
<name>A0ABP0CZT5_9PEZI</name>
<evidence type="ECO:0000313" key="4">
    <source>
        <dbReference type="Proteomes" id="UP001642482"/>
    </source>
</evidence>
<gene>
    <name evidence="3" type="ORF">SEUCBS140593_010058</name>
</gene>
<feature type="compositionally biased region" description="Low complexity" evidence="1">
    <location>
        <begin position="123"/>
        <end position="144"/>
    </location>
</feature>
<keyword evidence="2" id="KW-1133">Transmembrane helix</keyword>
<evidence type="ECO:0000256" key="1">
    <source>
        <dbReference type="SAM" id="MobiDB-lite"/>
    </source>
</evidence>
<feature type="transmembrane region" description="Helical" evidence="2">
    <location>
        <begin position="41"/>
        <end position="63"/>
    </location>
</feature>
<keyword evidence="2" id="KW-0812">Transmembrane</keyword>
<accession>A0ABP0CZT5</accession>
<evidence type="ECO:0000256" key="2">
    <source>
        <dbReference type="SAM" id="Phobius"/>
    </source>
</evidence>
<comment type="caution">
    <text evidence="3">The sequence shown here is derived from an EMBL/GenBank/DDBJ whole genome shotgun (WGS) entry which is preliminary data.</text>
</comment>
<dbReference type="Proteomes" id="UP001642482">
    <property type="component" value="Unassembled WGS sequence"/>
</dbReference>
<reference evidence="3 4" key="1">
    <citation type="submission" date="2024-01" db="EMBL/GenBank/DDBJ databases">
        <authorList>
            <person name="Allen C."/>
            <person name="Tagirdzhanova G."/>
        </authorList>
    </citation>
    <scope>NUCLEOTIDE SEQUENCE [LARGE SCALE GENOMIC DNA]</scope>
</reference>
<organism evidence="3 4">
    <name type="scientific">Sporothrix eucalyptigena</name>
    <dbReference type="NCBI Taxonomy" id="1812306"/>
    <lineage>
        <taxon>Eukaryota</taxon>
        <taxon>Fungi</taxon>
        <taxon>Dikarya</taxon>
        <taxon>Ascomycota</taxon>
        <taxon>Pezizomycotina</taxon>
        <taxon>Sordariomycetes</taxon>
        <taxon>Sordariomycetidae</taxon>
        <taxon>Ophiostomatales</taxon>
        <taxon>Ophiostomataceae</taxon>
        <taxon>Sporothrix</taxon>
    </lineage>
</organism>
<proteinExistence type="predicted"/>
<protein>
    <submittedName>
        <fullName evidence="3">Uncharacterized protein</fullName>
    </submittedName>
</protein>
<keyword evidence="2" id="KW-0472">Membrane</keyword>
<evidence type="ECO:0000313" key="3">
    <source>
        <dbReference type="EMBL" id="CAK7237658.1"/>
    </source>
</evidence>
<sequence>MPHTVYAFEKPPSPLRELGKVLLALLKTASGTLAEGAVETLAPLVFATIVILTTATAIVLYGIGHVGVSRLTESGVFGLTDESIDTLLGMVKMQWRFLRQLRWSWWLETAARYERRYEEQIDASPTPASAPASPSPSPALSFPSWSPPSPLASFPPFPASARHAHPA</sequence>